<dbReference type="SUPFAM" id="SSF48173">
    <property type="entry name" value="Cryptochrome/photolyase FAD-binding domain"/>
    <property type="match status" value="1"/>
</dbReference>
<reference evidence="8" key="1">
    <citation type="journal article" date="2015" name="Nature">
        <title>Complex archaea that bridge the gap between prokaryotes and eukaryotes.</title>
        <authorList>
            <person name="Spang A."/>
            <person name="Saw J.H."/>
            <person name="Jorgensen S.L."/>
            <person name="Zaremba-Niedzwiedzka K."/>
            <person name="Martijn J."/>
            <person name="Lind A.E."/>
            <person name="van Eijk R."/>
            <person name="Schleper C."/>
            <person name="Guy L."/>
            <person name="Ettema T.J."/>
        </authorList>
    </citation>
    <scope>NUCLEOTIDE SEQUENCE</scope>
</reference>
<evidence type="ECO:0000256" key="5">
    <source>
        <dbReference type="ARBA" id="ARBA00022827"/>
    </source>
</evidence>
<dbReference type="InterPro" id="IPR002081">
    <property type="entry name" value="Cryptochrome/DNA_photolyase_1"/>
</dbReference>
<name>A0A0F9YKW5_9ZZZZ</name>
<dbReference type="PANTHER" id="PTHR11455">
    <property type="entry name" value="CRYPTOCHROME"/>
    <property type="match status" value="1"/>
</dbReference>
<keyword evidence="4" id="KW-0285">Flavoprotein</keyword>
<evidence type="ECO:0000256" key="6">
    <source>
        <dbReference type="ARBA" id="ARBA00022991"/>
    </source>
</evidence>
<evidence type="ECO:0000256" key="2">
    <source>
        <dbReference type="ARBA" id="ARBA00001974"/>
    </source>
</evidence>
<dbReference type="GO" id="GO:0003913">
    <property type="term" value="F:DNA photolyase activity"/>
    <property type="evidence" value="ECO:0007669"/>
    <property type="project" value="InterPro"/>
</dbReference>
<dbReference type="InterPro" id="IPR005101">
    <property type="entry name" value="Cryptochr/Photolyase_FAD-bd"/>
</dbReference>
<dbReference type="SUPFAM" id="SSF52425">
    <property type="entry name" value="Cryptochrome/photolyase, N-terminal domain"/>
    <property type="match status" value="1"/>
</dbReference>
<evidence type="ECO:0000259" key="7">
    <source>
        <dbReference type="PROSITE" id="PS51645"/>
    </source>
</evidence>
<dbReference type="PANTHER" id="PTHR11455:SF22">
    <property type="entry name" value="CRYPTOCHROME DASH"/>
    <property type="match status" value="1"/>
</dbReference>
<comment type="similarity">
    <text evidence="3">Belongs to the DNA photolyase class-1 family.</text>
</comment>
<dbReference type="PRINTS" id="PR00147">
    <property type="entry name" value="DNAPHOTLYASE"/>
</dbReference>
<dbReference type="EMBL" id="LAZR01000001">
    <property type="protein sequence ID" value="KKO12907.1"/>
    <property type="molecule type" value="Genomic_DNA"/>
</dbReference>
<evidence type="ECO:0000256" key="3">
    <source>
        <dbReference type="ARBA" id="ARBA00005862"/>
    </source>
</evidence>
<proteinExistence type="inferred from homology"/>
<dbReference type="InterPro" id="IPR014133">
    <property type="entry name" value="Cry_DASH"/>
</dbReference>
<dbReference type="GO" id="GO:0000719">
    <property type="term" value="P:photoreactive repair"/>
    <property type="evidence" value="ECO:0007669"/>
    <property type="project" value="TreeGrafter"/>
</dbReference>
<gene>
    <name evidence="8" type="ORF">LCGC14_0009240</name>
</gene>
<dbReference type="Gene3D" id="3.40.50.620">
    <property type="entry name" value="HUPs"/>
    <property type="match status" value="1"/>
</dbReference>
<keyword evidence="5" id="KW-0274">FAD</keyword>
<dbReference type="AlphaFoldDB" id="A0A0F9YKW5"/>
<comment type="caution">
    <text evidence="8">The sequence shown here is derived from an EMBL/GenBank/DDBJ whole genome shotgun (WGS) entry which is preliminary data.</text>
</comment>
<dbReference type="Gene3D" id="1.10.579.10">
    <property type="entry name" value="DNA Cyclobutane Dipyrimidine Photolyase, subunit A, domain 3"/>
    <property type="match status" value="1"/>
</dbReference>
<dbReference type="Gene3D" id="1.25.40.80">
    <property type="match status" value="1"/>
</dbReference>
<dbReference type="GO" id="GO:0071949">
    <property type="term" value="F:FAD binding"/>
    <property type="evidence" value="ECO:0007669"/>
    <property type="project" value="TreeGrafter"/>
</dbReference>
<sequence length="446" mass="51129">MLTTLYWFTQDLRLDDNPALTRAAQSDALLCVFCVDQRWFNPHRYHISSMGHHRWHFLQQSLDDLSAALTTLNQHLYVEFGYPEQQLIGLIAKHKINRLVCSRQFGSDERKVLRFLAERFPKLQIEEIDSTTLFDQQQLPVTPAQLLTGFTSYRKQAEQLPVPAPAQAPMSLPRPVLRAVPAHQQPDWIPASYRRPAVSQTKNSIAAMGGGEAAGKQHLHDYFSGTLPSSYKETRNELDGWTNSSKLSPWLNQGCLSVRRGAQTLRTYEQKHGSNESTQWLFFELLWREYYQWLALAQGDTLYTLKGLSDKPQHGCLHPERYQKWCHGNTPWPLVNACMRQLKETGYLSNRGRQIAASCFIHELAMDWRYGAAWFEHQLIDYDVAVNWGNWQYIAGVGVDPRGGRHFDIDKQTALYDPQGAYIARWAPDAPELALDSVDAADWPIS</sequence>
<dbReference type="InterPro" id="IPR036155">
    <property type="entry name" value="Crypto/Photolyase_N_sf"/>
</dbReference>
<dbReference type="NCBIfam" id="TIGR02765">
    <property type="entry name" value="crypto_DASH"/>
    <property type="match status" value="1"/>
</dbReference>
<dbReference type="InterPro" id="IPR014729">
    <property type="entry name" value="Rossmann-like_a/b/a_fold"/>
</dbReference>
<dbReference type="Pfam" id="PF03441">
    <property type="entry name" value="FAD_binding_7"/>
    <property type="match status" value="1"/>
</dbReference>
<accession>A0A0F9YKW5</accession>
<dbReference type="InterPro" id="IPR036134">
    <property type="entry name" value="Crypto/Photolyase_FAD-like_sf"/>
</dbReference>
<organism evidence="8">
    <name type="scientific">marine sediment metagenome</name>
    <dbReference type="NCBI Taxonomy" id="412755"/>
    <lineage>
        <taxon>unclassified sequences</taxon>
        <taxon>metagenomes</taxon>
        <taxon>ecological metagenomes</taxon>
    </lineage>
</organism>
<evidence type="ECO:0000256" key="4">
    <source>
        <dbReference type="ARBA" id="ARBA00022630"/>
    </source>
</evidence>
<dbReference type="PROSITE" id="PS51645">
    <property type="entry name" value="PHR_CRY_ALPHA_BETA"/>
    <property type="match status" value="1"/>
</dbReference>
<keyword evidence="6" id="KW-0157">Chromophore</keyword>
<comment type="cofactor">
    <cofactor evidence="1">
        <name>(6R)-5,10-methylene-5,6,7,8-tetrahydrofolate</name>
        <dbReference type="ChEBI" id="CHEBI:15636"/>
    </cofactor>
</comment>
<comment type="cofactor">
    <cofactor evidence="2">
        <name>FAD</name>
        <dbReference type="ChEBI" id="CHEBI:57692"/>
    </cofactor>
</comment>
<dbReference type="InterPro" id="IPR006050">
    <property type="entry name" value="DNA_photolyase_N"/>
</dbReference>
<evidence type="ECO:0000256" key="1">
    <source>
        <dbReference type="ARBA" id="ARBA00001932"/>
    </source>
</evidence>
<dbReference type="GO" id="GO:0003677">
    <property type="term" value="F:DNA binding"/>
    <property type="evidence" value="ECO:0007669"/>
    <property type="project" value="TreeGrafter"/>
</dbReference>
<protein>
    <recommendedName>
        <fullName evidence="7">Photolyase/cryptochrome alpha/beta domain-containing protein</fullName>
    </recommendedName>
</protein>
<feature type="domain" description="Photolyase/cryptochrome alpha/beta" evidence="7">
    <location>
        <begin position="2"/>
        <end position="133"/>
    </location>
</feature>
<dbReference type="Pfam" id="PF00875">
    <property type="entry name" value="DNA_photolyase"/>
    <property type="match status" value="1"/>
</dbReference>
<evidence type="ECO:0000313" key="8">
    <source>
        <dbReference type="EMBL" id="KKO12907.1"/>
    </source>
</evidence>